<evidence type="ECO:0008006" key="4">
    <source>
        <dbReference type="Google" id="ProtNLM"/>
    </source>
</evidence>
<dbReference type="RefSeq" id="WP_214478595.1">
    <property type="nucleotide sequence ID" value="NZ_CP071709.1"/>
</dbReference>
<feature type="transmembrane region" description="Helical" evidence="1">
    <location>
        <begin position="12"/>
        <end position="30"/>
    </location>
</feature>
<accession>A0ABX8FHG0</accession>
<keyword evidence="3" id="KW-1185">Reference proteome</keyword>
<dbReference type="EMBL" id="CP071709">
    <property type="protein sequence ID" value="QVY63448.1"/>
    <property type="molecule type" value="Genomic_DNA"/>
</dbReference>
<reference evidence="2 3" key="1">
    <citation type="submission" date="2021-03" db="EMBL/GenBank/DDBJ databases">
        <title>The first data on the complete genome of the tetrodotoxin-producing bacterium.</title>
        <authorList>
            <person name="Melnikova D.I."/>
            <person name="Nijland R."/>
            <person name="Magarlamov T.Y."/>
        </authorList>
    </citation>
    <scope>NUCLEOTIDE SEQUENCE [LARGE SCALE GENOMIC DNA]</scope>
    <source>
        <strain evidence="2 3">1839</strain>
    </source>
</reference>
<organism evidence="2 3">
    <name type="scientific">Cytobacillus gottheilii</name>
    <dbReference type="NCBI Taxonomy" id="859144"/>
    <lineage>
        <taxon>Bacteria</taxon>
        <taxon>Bacillati</taxon>
        <taxon>Bacillota</taxon>
        <taxon>Bacilli</taxon>
        <taxon>Bacillales</taxon>
        <taxon>Bacillaceae</taxon>
        <taxon>Cytobacillus</taxon>
    </lineage>
</organism>
<evidence type="ECO:0000313" key="3">
    <source>
        <dbReference type="Proteomes" id="UP000679247"/>
    </source>
</evidence>
<gene>
    <name evidence="2" type="ORF">J1899_10535</name>
</gene>
<proteinExistence type="predicted"/>
<feature type="transmembrane region" description="Helical" evidence="1">
    <location>
        <begin position="50"/>
        <end position="67"/>
    </location>
</feature>
<protein>
    <recommendedName>
        <fullName evidence="4">DUF5673 domain-containing protein</fullName>
    </recommendedName>
</protein>
<keyword evidence="1" id="KW-1133">Transmembrane helix</keyword>
<name>A0ABX8FHG0_9BACI</name>
<evidence type="ECO:0000256" key="1">
    <source>
        <dbReference type="SAM" id="Phobius"/>
    </source>
</evidence>
<dbReference type="Proteomes" id="UP000679247">
    <property type="component" value="Chromosome"/>
</dbReference>
<keyword evidence="1" id="KW-0472">Membrane</keyword>
<evidence type="ECO:0000313" key="2">
    <source>
        <dbReference type="EMBL" id="QVY63448.1"/>
    </source>
</evidence>
<sequence>MEKSNTKEFLKEAIITFITSILLLFALLTLQINGVFVHIGTPPNGISHQALFNLLIIVAVVSLIYLFNDRGIKGIIIAIGVFFIIVSSLPNLLIEAEYTRFSSPDHKEEFVVIERGYGRLYQLSNSRLYMTYLTSINTDDGYKPFSDSAFKLEWEEPHQLIIQYKFDYTLDSLSKEISTKYKVK</sequence>
<feature type="transmembrane region" description="Helical" evidence="1">
    <location>
        <begin position="74"/>
        <end position="94"/>
    </location>
</feature>
<keyword evidence="1" id="KW-0812">Transmembrane</keyword>